<feature type="compositionally biased region" description="Basic and acidic residues" evidence="1">
    <location>
        <begin position="25"/>
        <end position="35"/>
    </location>
</feature>
<feature type="region of interest" description="Disordered" evidence="1">
    <location>
        <begin position="1"/>
        <end position="86"/>
    </location>
</feature>
<protein>
    <submittedName>
        <fullName evidence="2">Uncharacterized protein</fullName>
    </submittedName>
</protein>
<feature type="compositionally biased region" description="Basic and acidic residues" evidence="1">
    <location>
        <begin position="48"/>
        <end position="58"/>
    </location>
</feature>
<name>A0A195CUM1_9HYME</name>
<gene>
    <name evidence="2" type="ORF">ALC62_05121</name>
</gene>
<dbReference type="EMBL" id="KQ977279">
    <property type="protein sequence ID" value="KYN04355.1"/>
    <property type="molecule type" value="Genomic_DNA"/>
</dbReference>
<feature type="compositionally biased region" description="Basic and acidic residues" evidence="1">
    <location>
        <begin position="1"/>
        <end position="10"/>
    </location>
</feature>
<reference evidence="2 3" key="1">
    <citation type="submission" date="2016-03" db="EMBL/GenBank/DDBJ databases">
        <title>Cyphomyrmex costatus WGS genome.</title>
        <authorList>
            <person name="Nygaard S."/>
            <person name="Hu H."/>
            <person name="Boomsma J."/>
            <person name="Zhang G."/>
        </authorList>
    </citation>
    <scope>NUCLEOTIDE SEQUENCE [LARGE SCALE GENOMIC DNA]</scope>
    <source>
        <strain evidence="2">MS0001</strain>
        <tissue evidence="2">Whole body</tissue>
    </source>
</reference>
<accession>A0A195CUM1</accession>
<evidence type="ECO:0000256" key="1">
    <source>
        <dbReference type="SAM" id="MobiDB-lite"/>
    </source>
</evidence>
<dbReference type="Proteomes" id="UP000078542">
    <property type="component" value="Unassembled WGS sequence"/>
</dbReference>
<sequence length="113" mass="12778">MPELHIERRGHVPQGTGKTAGPECDATKTVDKEQGSEEDEDGWYTRTGRREKGERKQESSLITISLPATVHRKRPRKGSEGEGCEDPWQYHFRTVTQTVNMDHGNSKMDIATL</sequence>
<dbReference type="AlphaFoldDB" id="A0A195CUM1"/>
<evidence type="ECO:0000313" key="2">
    <source>
        <dbReference type="EMBL" id="KYN04355.1"/>
    </source>
</evidence>
<organism evidence="2 3">
    <name type="scientific">Cyphomyrmex costatus</name>
    <dbReference type="NCBI Taxonomy" id="456900"/>
    <lineage>
        <taxon>Eukaryota</taxon>
        <taxon>Metazoa</taxon>
        <taxon>Ecdysozoa</taxon>
        <taxon>Arthropoda</taxon>
        <taxon>Hexapoda</taxon>
        <taxon>Insecta</taxon>
        <taxon>Pterygota</taxon>
        <taxon>Neoptera</taxon>
        <taxon>Endopterygota</taxon>
        <taxon>Hymenoptera</taxon>
        <taxon>Apocrita</taxon>
        <taxon>Aculeata</taxon>
        <taxon>Formicoidea</taxon>
        <taxon>Formicidae</taxon>
        <taxon>Myrmicinae</taxon>
        <taxon>Cyphomyrmex</taxon>
    </lineage>
</organism>
<keyword evidence="3" id="KW-1185">Reference proteome</keyword>
<evidence type="ECO:0000313" key="3">
    <source>
        <dbReference type="Proteomes" id="UP000078542"/>
    </source>
</evidence>
<proteinExistence type="predicted"/>